<dbReference type="InterPro" id="IPR050188">
    <property type="entry name" value="RluA_PseudoU_synthase"/>
</dbReference>
<evidence type="ECO:0000259" key="2">
    <source>
        <dbReference type="Pfam" id="PF00849"/>
    </source>
</evidence>
<dbReference type="PANTHER" id="PTHR21600:SF87">
    <property type="entry name" value="RNA PSEUDOURIDYLATE SYNTHASE DOMAIN-CONTAINING PROTEIN 1"/>
    <property type="match status" value="1"/>
</dbReference>
<name>A0A383CKY4_9ZZZZ</name>
<dbReference type="Gene3D" id="3.30.2350.10">
    <property type="entry name" value="Pseudouridine synthase"/>
    <property type="match status" value="1"/>
</dbReference>
<dbReference type="EMBL" id="UINC01209678">
    <property type="protein sequence ID" value="SVE32794.1"/>
    <property type="molecule type" value="Genomic_DNA"/>
</dbReference>
<dbReference type="Pfam" id="PF00849">
    <property type="entry name" value="PseudoU_synth_2"/>
    <property type="match status" value="1"/>
</dbReference>
<reference evidence="3" key="1">
    <citation type="submission" date="2018-05" db="EMBL/GenBank/DDBJ databases">
        <authorList>
            <person name="Lanie J.A."/>
            <person name="Ng W.-L."/>
            <person name="Kazmierczak K.M."/>
            <person name="Andrzejewski T.M."/>
            <person name="Davidsen T.M."/>
            <person name="Wayne K.J."/>
            <person name="Tettelin H."/>
            <person name="Glass J.I."/>
            <person name="Rusch D."/>
            <person name="Podicherti R."/>
            <person name="Tsui H.-C.T."/>
            <person name="Winkler M.E."/>
        </authorList>
    </citation>
    <scope>NUCLEOTIDE SEQUENCE</scope>
</reference>
<dbReference type="SUPFAM" id="SSF55120">
    <property type="entry name" value="Pseudouridine synthase"/>
    <property type="match status" value="1"/>
</dbReference>
<dbReference type="GO" id="GO:0003723">
    <property type="term" value="F:RNA binding"/>
    <property type="evidence" value="ECO:0007669"/>
    <property type="project" value="InterPro"/>
</dbReference>
<protein>
    <recommendedName>
        <fullName evidence="2">Pseudouridine synthase RsuA/RluA-like domain-containing protein</fullName>
    </recommendedName>
</protein>
<feature type="domain" description="Pseudouridine synthase RsuA/RluA-like" evidence="2">
    <location>
        <begin position="1"/>
        <end position="97"/>
    </location>
</feature>
<dbReference type="GO" id="GO:0000455">
    <property type="term" value="P:enzyme-directed rRNA pseudouridine synthesis"/>
    <property type="evidence" value="ECO:0007669"/>
    <property type="project" value="TreeGrafter"/>
</dbReference>
<evidence type="ECO:0000313" key="3">
    <source>
        <dbReference type="EMBL" id="SVE32794.1"/>
    </source>
</evidence>
<dbReference type="PANTHER" id="PTHR21600">
    <property type="entry name" value="MITOCHONDRIAL RNA PSEUDOURIDINE SYNTHASE"/>
    <property type="match status" value="1"/>
</dbReference>
<dbReference type="InterPro" id="IPR006145">
    <property type="entry name" value="PsdUridine_synth_RsuA/RluA"/>
</dbReference>
<organism evidence="3">
    <name type="scientific">marine metagenome</name>
    <dbReference type="NCBI Taxonomy" id="408172"/>
    <lineage>
        <taxon>unclassified sequences</taxon>
        <taxon>metagenomes</taxon>
        <taxon>ecological metagenomes</taxon>
    </lineage>
</organism>
<dbReference type="AlphaFoldDB" id="A0A383CKY4"/>
<accession>A0A383CKY4</accession>
<comment type="similarity">
    <text evidence="1">Belongs to the pseudouridine synthase RluA family.</text>
</comment>
<dbReference type="InterPro" id="IPR020103">
    <property type="entry name" value="PsdUridine_synth_cat_dom_sf"/>
</dbReference>
<gene>
    <name evidence="3" type="ORF">METZ01_LOCUS485648</name>
</gene>
<evidence type="ECO:0000256" key="1">
    <source>
        <dbReference type="ARBA" id="ARBA00010876"/>
    </source>
</evidence>
<feature type="non-terminal residue" evidence="3">
    <location>
        <position position="1"/>
    </location>
</feature>
<dbReference type="CDD" id="cd02869">
    <property type="entry name" value="PseudoU_synth_RluA_like"/>
    <property type="match status" value="1"/>
</dbReference>
<proteinExistence type="inferred from homology"/>
<sequence>KAAKELRWLWETGDAQKSYDAIVHGHVGPDSGTIDEPLGRDEASRVAIKDCVRADGSRSETGFTVADRFERAEGLFSLLRVRPRTGRKHQIRIHLAHIGHPIVGDKLYGHDEDFYLALVERRLTDAQRQALLLPCHALHAGELAFEWRDREWQFEAKPEGWFTEFCGG</sequence>
<dbReference type="GO" id="GO:0009982">
    <property type="term" value="F:pseudouridine synthase activity"/>
    <property type="evidence" value="ECO:0007669"/>
    <property type="project" value="InterPro"/>
</dbReference>